<dbReference type="Proteomes" id="UP000658613">
    <property type="component" value="Unassembled WGS sequence"/>
</dbReference>
<dbReference type="AlphaFoldDB" id="A0A931DY75"/>
<evidence type="ECO:0000256" key="5">
    <source>
        <dbReference type="SAM" id="MobiDB-lite"/>
    </source>
</evidence>
<name>A0A931DY75_9CORY</name>
<dbReference type="Gene3D" id="3.40.50.1980">
    <property type="entry name" value="Nitrogenase molybdenum iron protein domain"/>
    <property type="match status" value="2"/>
</dbReference>
<protein>
    <submittedName>
        <fullName evidence="7">Zinc/manganese transport system substrate-binding protein</fullName>
    </submittedName>
</protein>
<dbReference type="InterPro" id="IPR006127">
    <property type="entry name" value="ZnuA-like"/>
</dbReference>
<proteinExistence type="predicted"/>
<comment type="caution">
    <text evidence="7">The sequence shown here is derived from an EMBL/GenBank/DDBJ whole genome shotgun (WGS) entry which is preliminary data.</text>
</comment>
<dbReference type="RefSeq" id="WP_196824713.1">
    <property type="nucleotide sequence ID" value="NZ_CP046980.1"/>
</dbReference>
<feature type="signal peptide" evidence="6">
    <location>
        <begin position="1"/>
        <end position="25"/>
    </location>
</feature>
<keyword evidence="8" id="KW-1185">Reference proteome</keyword>
<keyword evidence="3" id="KW-0479">Metal-binding</keyword>
<evidence type="ECO:0000256" key="1">
    <source>
        <dbReference type="ARBA" id="ARBA00004196"/>
    </source>
</evidence>
<feature type="region of interest" description="Disordered" evidence="5">
    <location>
        <begin position="124"/>
        <end position="166"/>
    </location>
</feature>
<evidence type="ECO:0000313" key="7">
    <source>
        <dbReference type="EMBL" id="MBG6122300.1"/>
    </source>
</evidence>
<dbReference type="PROSITE" id="PS51257">
    <property type="entry name" value="PROKAR_LIPOPROTEIN"/>
    <property type="match status" value="1"/>
</dbReference>
<dbReference type="GO" id="GO:0030001">
    <property type="term" value="P:metal ion transport"/>
    <property type="evidence" value="ECO:0007669"/>
    <property type="project" value="InterPro"/>
</dbReference>
<comment type="subcellular location">
    <subcellularLocation>
        <location evidence="1">Cell envelope</location>
    </subcellularLocation>
</comment>
<evidence type="ECO:0000256" key="4">
    <source>
        <dbReference type="ARBA" id="ARBA00022729"/>
    </source>
</evidence>
<dbReference type="SUPFAM" id="SSF53807">
    <property type="entry name" value="Helical backbone' metal receptor"/>
    <property type="match status" value="1"/>
</dbReference>
<feature type="compositionally biased region" description="Basic and acidic residues" evidence="5">
    <location>
        <begin position="132"/>
        <end position="166"/>
    </location>
</feature>
<gene>
    <name evidence="7" type="ORF">IW254_001269</name>
</gene>
<dbReference type="PANTHER" id="PTHR42953:SF1">
    <property type="entry name" value="METAL-BINDING PROTEIN HI_0362-RELATED"/>
    <property type="match status" value="1"/>
</dbReference>
<dbReference type="InterPro" id="IPR050492">
    <property type="entry name" value="Bact_metal-bind_prot9"/>
</dbReference>
<reference evidence="7" key="1">
    <citation type="submission" date="2020-11" db="EMBL/GenBank/DDBJ databases">
        <title>Sequencing the genomes of 1000 actinobacteria strains.</title>
        <authorList>
            <person name="Klenk H.-P."/>
        </authorList>
    </citation>
    <scope>NUCLEOTIDE SEQUENCE</scope>
    <source>
        <strain evidence="7">DSM 45632</strain>
    </source>
</reference>
<evidence type="ECO:0000256" key="2">
    <source>
        <dbReference type="ARBA" id="ARBA00022448"/>
    </source>
</evidence>
<dbReference type="GO" id="GO:0030313">
    <property type="term" value="C:cell envelope"/>
    <property type="evidence" value="ECO:0007669"/>
    <property type="project" value="UniProtKB-SubCell"/>
</dbReference>
<accession>A0A931DY75</accession>
<evidence type="ECO:0000256" key="3">
    <source>
        <dbReference type="ARBA" id="ARBA00022723"/>
    </source>
</evidence>
<dbReference type="PANTHER" id="PTHR42953">
    <property type="entry name" value="HIGH-AFFINITY ZINC UPTAKE SYSTEM PROTEIN ZNUA-RELATED"/>
    <property type="match status" value="1"/>
</dbReference>
<dbReference type="Pfam" id="PF01297">
    <property type="entry name" value="ZnuA"/>
    <property type="match status" value="1"/>
</dbReference>
<organism evidence="7 8">
    <name type="scientific">Corynebacterium aquatimens</name>
    <dbReference type="NCBI Taxonomy" id="1190508"/>
    <lineage>
        <taxon>Bacteria</taxon>
        <taxon>Bacillati</taxon>
        <taxon>Actinomycetota</taxon>
        <taxon>Actinomycetes</taxon>
        <taxon>Mycobacteriales</taxon>
        <taxon>Corynebacteriaceae</taxon>
        <taxon>Corynebacterium</taxon>
    </lineage>
</organism>
<dbReference type="GO" id="GO:0046872">
    <property type="term" value="F:metal ion binding"/>
    <property type="evidence" value="ECO:0007669"/>
    <property type="project" value="UniProtKB-KW"/>
</dbReference>
<dbReference type="EMBL" id="JADOUE010000001">
    <property type="protein sequence ID" value="MBG6122300.1"/>
    <property type="molecule type" value="Genomic_DNA"/>
</dbReference>
<feature type="chain" id="PRO_5038844707" evidence="6">
    <location>
        <begin position="26"/>
        <end position="346"/>
    </location>
</feature>
<sequence length="346" mass="37135">MALRRLHRAFTLTAATALASASLIACSTNGTEGGASGYSGKNADPTNIIATTEVWADVASAVTGNEVPAIIRGASIDPHHFEPAAADLARIKEAGTVVANGGHYDSSLYTVAEQDRIIHAVPLDHPLGGQENKPEGHAHDENQHEGQEHEHEHGDSHAHGEGHAHGITEIPTSLDELEHIWLAPGKVKEVADAVAKRAGGDASTVDKRMDAITEKLNSFPHVHLAMTEPIAAPLIWGTQLHDLTPEKYLLATLNENEPSASDVAEFLALIESGNLDFLVVNPQSTNNATERLADAAKKKNIPIVEIRETPPEGVNFLDYFEQIVNDIDAIIAKANPRPDAELMRFQ</sequence>
<keyword evidence="2" id="KW-0813">Transport</keyword>
<evidence type="ECO:0000256" key="6">
    <source>
        <dbReference type="SAM" id="SignalP"/>
    </source>
</evidence>
<evidence type="ECO:0000313" key="8">
    <source>
        <dbReference type="Proteomes" id="UP000658613"/>
    </source>
</evidence>
<keyword evidence="4 6" id="KW-0732">Signal</keyword>